<dbReference type="AlphaFoldDB" id="A0A8R7K032"/>
<reference evidence="1" key="3">
    <citation type="submission" date="2022-06" db="UniProtKB">
        <authorList>
            <consortium name="EnsemblPlants"/>
        </authorList>
    </citation>
    <scope>IDENTIFICATION</scope>
</reference>
<reference evidence="1" key="2">
    <citation type="submission" date="2018-03" db="EMBL/GenBank/DDBJ databases">
        <title>The Triticum urartu genome reveals the dynamic nature of wheat genome evolution.</title>
        <authorList>
            <person name="Ling H."/>
            <person name="Ma B."/>
            <person name="Shi X."/>
            <person name="Liu H."/>
            <person name="Dong L."/>
            <person name="Sun H."/>
            <person name="Cao Y."/>
            <person name="Gao Q."/>
            <person name="Zheng S."/>
            <person name="Li Y."/>
            <person name="Yu Y."/>
            <person name="Du H."/>
            <person name="Qi M."/>
            <person name="Li Y."/>
            <person name="Yu H."/>
            <person name="Cui Y."/>
            <person name="Wang N."/>
            <person name="Chen C."/>
            <person name="Wu H."/>
            <person name="Zhao Y."/>
            <person name="Zhang J."/>
            <person name="Li Y."/>
            <person name="Zhou W."/>
            <person name="Zhang B."/>
            <person name="Hu W."/>
            <person name="Eijk M."/>
            <person name="Tang J."/>
            <person name="Witsenboer H."/>
            <person name="Zhao S."/>
            <person name="Li Z."/>
            <person name="Zhang A."/>
            <person name="Wang D."/>
            <person name="Liang C."/>
        </authorList>
    </citation>
    <scope>NUCLEOTIDE SEQUENCE [LARGE SCALE GENOMIC DNA]</scope>
    <source>
        <strain evidence="1">cv. G1812</strain>
    </source>
</reference>
<keyword evidence="2" id="KW-1185">Reference proteome</keyword>
<organism evidence="1 2">
    <name type="scientific">Triticum urartu</name>
    <name type="common">Red wild einkorn</name>
    <name type="synonym">Crithodium urartu</name>
    <dbReference type="NCBI Taxonomy" id="4572"/>
    <lineage>
        <taxon>Eukaryota</taxon>
        <taxon>Viridiplantae</taxon>
        <taxon>Streptophyta</taxon>
        <taxon>Embryophyta</taxon>
        <taxon>Tracheophyta</taxon>
        <taxon>Spermatophyta</taxon>
        <taxon>Magnoliopsida</taxon>
        <taxon>Liliopsida</taxon>
        <taxon>Poales</taxon>
        <taxon>Poaceae</taxon>
        <taxon>BOP clade</taxon>
        <taxon>Pooideae</taxon>
        <taxon>Triticodae</taxon>
        <taxon>Triticeae</taxon>
        <taxon>Triticinae</taxon>
        <taxon>Triticum</taxon>
    </lineage>
</organism>
<evidence type="ECO:0000313" key="2">
    <source>
        <dbReference type="Proteomes" id="UP000015106"/>
    </source>
</evidence>
<accession>A0A8R7K032</accession>
<name>A0A8R7K032_TRIUA</name>
<protein>
    <submittedName>
        <fullName evidence="1">Uncharacterized protein</fullName>
    </submittedName>
</protein>
<reference evidence="2" key="1">
    <citation type="journal article" date="2013" name="Nature">
        <title>Draft genome of the wheat A-genome progenitor Triticum urartu.</title>
        <authorList>
            <person name="Ling H.Q."/>
            <person name="Zhao S."/>
            <person name="Liu D."/>
            <person name="Wang J."/>
            <person name="Sun H."/>
            <person name="Zhang C."/>
            <person name="Fan H."/>
            <person name="Li D."/>
            <person name="Dong L."/>
            <person name="Tao Y."/>
            <person name="Gao C."/>
            <person name="Wu H."/>
            <person name="Li Y."/>
            <person name="Cui Y."/>
            <person name="Guo X."/>
            <person name="Zheng S."/>
            <person name="Wang B."/>
            <person name="Yu K."/>
            <person name="Liang Q."/>
            <person name="Yang W."/>
            <person name="Lou X."/>
            <person name="Chen J."/>
            <person name="Feng M."/>
            <person name="Jian J."/>
            <person name="Zhang X."/>
            <person name="Luo G."/>
            <person name="Jiang Y."/>
            <person name="Liu J."/>
            <person name="Wang Z."/>
            <person name="Sha Y."/>
            <person name="Zhang B."/>
            <person name="Wu H."/>
            <person name="Tang D."/>
            <person name="Shen Q."/>
            <person name="Xue P."/>
            <person name="Zou S."/>
            <person name="Wang X."/>
            <person name="Liu X."/>
            <person name="Wang F."/>
            <person name="Yang Y."/>
            <person name="An X."/>
            <person name="Dong Z."/>
            <person name="Zhang K."/>
            <person name="Zhang X."/>
            <person name="Luo M.C."/>
            <person name="Dvorak J."/>
            <person name="Tong Y."/>
            <person name="Wang J."/>
            <person name="Yang H."/>
            <person name="Li Z."/>
            <person name="Wang D."/>
            <person name="Zhang A."/>
            <person name="Wang J."/>
        </authorList>
    </citation>
    <scope>NUCLEOTIDE SEQUENCE</scope>
    <source>
        <strain evidence="2">cv. G1812</strain>
    </source>
</reference>
<sequence>MVGPAAVRSGGRRRGRPPGIRVAVIARVRRAGDRLSSVDSSSAMAAAGGCGRPATVDSDCRFRYGPRRPFRSSRIGAHRFDSPEDFNVDVDSRRREISLGKRPVDCIIGSAISAGSSSAVDGFASAVRSVSVRPDSLSVQVVDGSNVCPAGFPAGVCLHGSLGGSTFSRCRPRVVPLCAGGAFGRPTPLGNVLPTPIMEHLRVLRVLHACRKRTVVRSYWLGRKRVRGMQPPFSKDYIQLLKATFRRRSYYGGPDLCCHHCGAFFWFREGSVHHADVTSRSPVYTGCCRTVGCTG</sequence>
<proteinExistence type="predicted"/>
<dbReference type="Gramene" id="TuG1812G0100001320.01.T01">
    <property type="protein sequence ID" value="TuG1812G0100001320.01.T01"/>
    <property type="gene ID" value="TuG1812G0100001320.01"/>
</dbReference>
<dbReference type="Proteomes" id="UP000015106">
    <property type="component" value="Chromosome 1"/>
</dbReference>
<dbReference type="EnsemblPlants" id="TuG1812G0100001320.01.T01">
    <property type="protein sequence ID" value="TuG1812G0100001320.01.T01"/>
    <property type="gene ID" value="TuG1812G0100001320.01"/>
</dbReference>
<evidence type="ECO:0000313" key="1">
    <source>
        <dbReference type="EnsemblPlants" id="TuG1812G0100001320.01.T01"/>
    </source>
</evidence>